<dbReference type="RefSeq" id="WP_185540724.1">
    <property type="nucleotide sequence ID" value="NZ_JAARWB010000004.1"/>
</dbReference>
<dbReference type="InterPro" id="IPR018490">
    <property type="entry name" value="cNMP-bd_dom_sf"/>
</dbReference>
<gene>
    <name evidence="2" type="ORF">HCB35_08080</name>
</gene>
<keyword evidence="1" id="KW-0010">Activator</keyword>
<dbReference type="AlphaFoldDB" id="A0A842EZ92"/>
<dbReference type="Proteomes" id="UP000553016">
    <property type="component" value="Unassembled WGS sequence"/>
</dbReference>
<proteinExistence type="predicted"/>
<sequence>MRQFLKYLLENVESEELIFKKGSRLLTEKQGKPMYYVFGICEGIIAVNKDSSVIDFLGPNQFLGLCVDDDSELVGEILSKKAAVRRFKLQDVLEKVEVNKQALLLLNRYTRKTCDSLMEKIISMKLDTPNRLLFSLRKLAAQFGSDFKDESVKLLPEAFTKKILSTYTGIKPSTLTDALRTLDEDRKIMVSRRVILVYM</sequence>
<evidence type="ECO:0000256" key="1">
    <source>
        <dbReference type="ARBA" id="ARBA00023159"/>
    </source>
</evidence>
<dbReference type="InterPro" id="IPR014710">
    <property type="entry name" value="RmlC-like_jellyroll"/>
</dbReference>
<dbReference type="Gene3D" id="2.60.120.10">
    <property type="entry name" value="Jelly Rolls"/>
    <property type="match status" value="1"/>
</dbReference>
<reference evidence="2 3" key="1">
    <citation type="submission" date="2020-03" db="EMBL/GenBank/DDBJ databases">
        <title>Soil Listeria distribution.</title>
        <authorList>
            <person name="Liao J."/>
            <person name="Wiedmann M."/>
        </authorList>
    </citation>
    <scope>NUCLEOTIDE SEQUENCE [LARGE SCALE GENOMIC DNA]</scope>
    <source>
        <strain evidence="2 3">FSL L7-0149</strain>
    </source>
</reference>
<comment type="caution">
    <text evidence="2">The sequence shown here is derived from an EMBL/GenBank/DDBJ whole genome shotgun (WGS) entry which is preliminary data.</text>
</comment>
<evidence type="ECO:0000313" key="3">
    <source>
        <dbReference type="Proteomes" id="UP000553016"/>
    </source>
</evidence>
<organism evidence="2 3">
    <name type="scientific">Listeria booriae</name>
    <dbReference type="NCBI Taxonomy" id="1552123"/>
    <lineage>
        <taxon>Bacteria</taxon>
        <taxon>Bacillati</taxon>
        <taxon>Bacillota</taxon>
        <taxon>Bacilli</taxon>
        <taxon>Bacillales</taxon>
        <taxon>Listeriaceae</taxon>
        <taxon>Listeria</taxon>
    </lineage>
</organism>
<protein>
    <submittedName>
        <fullName evidence="2">Crp/Fnr family transcriptional regulator</fullName>
    </submittedName>
</protein>
<dbReference type="EMBL" id="JAARZA010000003">
    <property type="protein sequence ID" value="MBC2240433.1"/>
    <property type="molecule type" value="Genomic_DNA"/>
</dbReference>
<name>A0A842EZ92_9LIST</name>
<accession>A0A842EZ92</accession>
<dbReference type="SUPFAM" id="SSF51206">
    <property type="entry name" value="cAMP-binding domain-like"/>
    <property type="match status" value="1"/>
</dbReference>
<evidence type="ECO:0000313" key="2">
    <source>
        <dbReference type="EMBL" id="MBC2240433.1"/>
    </source>
</evidence>